<accession>A0A1F7YEL5</accession>
<feature type="domain" description="Ribosomal RNA large subunit methyltransferase K/L-like methyltransferase" evidence="1">
    <location>
        <begin position="219"/>
        <end position="324"/>
    </location>
</feature>
<evidence type="ECO:0000313" key="3">
    <source>
        <dbReference type="Proteomes" id="UP000178851"/>
    </source>
</evidence>
<evidence type="ECO:0000313" key="2">
    <source>
        <dbReference type="EMBL" id="OGM25771.1"/>
    </source>
</evidence>
<dbReference type="Proteomes" id="UP000178851">
    <property type="component" value="Unassembled WGS sequence"/>
</dbReference>
<dbReference type="GO" id="GO:0003676">
    <property type="term" value="F:nucleic acid binding"/>
    <property type="evidence" value="ECO:0007669"/>
    <property type="project" value="InterPro"/>
</dbReference>
<dbReference type="InterPro" id="IPR000241">
    <property type="entry name" value="RlmKL-like_Mtase"/>
</dbReference>
<dbReference type="Pfam" id="PF01170">
    <property type="entry name" value="UPF0020"/>
    <property type="match status" value="1"/>
</dbReference>
<organism evidence="2 3">
    <name type="scientific">Candidatus Woesebacteria bacterium RIFCSPHIGHO2_01_FULL_39_28</name>
    <dbReference type="NCBI Taxonomy" id="1802496"/>
    <lineage>
        <taxon>Bacteria</taxon>
        <taxon>Candidatus Woeseibacteriota</taxon>
    </lineage>
</organism>
<gene>
    <name evidence="2" type="ORF">A2627_01720</name>
</gene>
<dbReference type="Gene3D" id="3.40.50.150">
    <property type="entry name" value="Vaccinia Virus protein VP39"/>
    <property type="match status" value="1"/>
</dbReference>
<dbReference type="AlphaFoldDB" id="A0A1F7YEL5"/>
<proteinExistence type="predicted"/>
<name>A0A1F7YEL5_9BACT</name>
<dbReference type="SUPFAM" id="SSF53335">
    <property type="entry name" value="S-adenosyl-L-methionine-dependent methyltransferases"/>
    <property type="match status" value="1"/>
</dbReference>
<protein>
    <recommendedName>
        <fullName evidence="1">Ribosomal RNA large subunit methyltransferase K/L-like methyltransferase domain-containing protein</fullName>
    </recommendedName>
</protein>
<dbReference type="InterPro" id="IPR029063">
    <property type="entry name" value="SAM-dependent_MTases_sf"/>
</dbReference>
<dbReference type="EMBL" id="MGGI01000020">
    <property type="protein sequence ID" value="OGM25771.1"/>
    <property type="molecule type" value="Genomic_DNA"/>
</dbReference>
<comment type="caution">
    <text evidence="2">The sequence shown here is derived from an EMBL/GenBank/DDBJ whole genome shotgun (WGS) entry which is preliminary data.</text>
</comment>
<dbReference type="InterPro" id="IPR002052">
    <property type="entry name" value="DNA_methylase_N6_adenine_CS"/>
</dbReference>
<evidence type="ECO:0000259" key="1">
    <source>
        <dbReference type="Pfam" id="PF01170"/>
    </source>
</evidence>
<dbReference type="CDD" id="cd02440">
    <property type="entry name" value="AdoMet_MTases"/>
    <property type="match status" value="1"/>
</dbReference>
<dbReference type="GO" id="GO:0016423">
    <property type="term" value="F:tRNA (guanine) methyltransferase activity"/>
    <property type="evidence" value="ECO:0007669"/>
    <property type="project" value="TreeGrafter"/>
</dbReference>
<reference evidence="2 3" key="1">
    <citation type="journal article" date="2016" name="Nat. Commun.">
        <title>Thousands of microbial genomes shed light on interconnected biogeochemical processes in an aquifer system.</title>
        <authorList>
            <person name="Anantharaman K."/>
            <person name="Brown C.T."/>
            <person name="Hug L.A."/>
            <person name="Sharon I."/>
            <person name="Castelle C.J."/>
            <person name="Probst A.J."/>
            <person name="Thomas B.C."/>
            <person name="Singh A."/>
            <person name="Wilkins M.J."/>
            <person name="Karaoz U."/>
            <person name="Brodie E.L."/>
            <person name="Williams K.H."/>
            <person name="Hubbard S.S."/>
            <person name="Banfield J.F."/>
        </authorList>
    </citation>
    <scope>NUCLEOTIDE SEQUENCE [LARGE SCALE GENOMIC DNA]</scope>
</reference>
<dbReference type="PANTHER" id="PTHR14911:SF13">
    <property type="entry name" value="TRNA (GUANINE(6)-N2)-METHYLTRANSFERASE THUMP3"/>
    <property type="match status" value="1"/>
</dbReference>
<sequence>MKYYSTFITGLQEVVGKALKGYFDDIKIVLMLDGLVVYETNRSIKQIKDLRFLNNSFITFHVLKKGDKYSPPQLINKVIQQSVSIANLPSNALQDLFSFRVIASSENQLVSIDKKLLKDIENLLSKKLKLKIDRSNPDTEVWFLARREGYSFIGLRITKTPNYEKTLHQGELRPELANIMCLLAELKPQDVILDPFAGYGAIPLECAKSFEVNKIIAGENNKKVFKILQEKIKIVKQGMVVGRWNALNLSSLTDKSVDKIITDPPWGIYNNKTQDLTSFYKQMLIEFNRLVKSNGLTVILTAQKDMLENLMKDFPAFKLLERYDVLVSGKKASIYKIKVLENK</sequence>
<dbReference type="GO" id="GO:0030488">
    <property type="term" value="P:tRNA methylation"/>
    <property type="evidence" value="ECO:0007669"/>
    <property type="project" value="TreeGrafter"/>
</dbReference>
<dbReference type="PROSITE" id="PS00092">
    <property type="entry name" value="N6_MTASE"/>
    <property type="match status" value="1"/>
</dbReference>
<dbReference type="PANTHER" id="PTHR14911">
    <property type="entry name" value="THUMP DOMAIN-CONTAINING"/>
    <property type="match status" value="1"/>
</dbReference>